<dbReference type="PANTHER" id="PTHR22594">
    <property type="entry name" value="ASPARTYL/LYSYL-TRNA SYNTHETASE"/>
    <property type="match status" value="1"/>
</dbReference>
<organism evidence="10 11">
    <name type="scientific">Buchnera aphidicola</name>
    <name type="common">Hyadaphis tataricae</name>
    <dbReference type="NCBI Taxonomy" id="1241859"/>
    <lineage>
        <taxon>Bacteria</taxon>
        <taxon>Pseudomonadati</taxon>
        <taxon>Pseudomonadota</taxon>
        <taxon>Gammaproteobacteria</taxon>
        <taxon>Enterobacterales</taxon>
        <taxon>Erwiniaceae</taxon>
        <taxon>Buchnera</taxon>
    </lineage>
</organism>
<feature type="binding site" evidence="8">
    <location>
        <position position="449"/>
    </location>
    <ligand>
        <name>L-aspartate</name>
        <dbReference type="ChEBI" id="CHEBI:29991"/>
    </ligand>
</feature>
<evidence type="ECO:0000256" key="5">
    <source>
        <dbReference type="ARBA" id="ARBA00022840"/>
    </source>
</evidence>
<dbReference type="Pfam" id="PF00152">
    <property type="entry name" value="tRNA-synt_2"/>
    <property type="match status" value="1"/>
</dbReference>
<dbReference type="InterPro" id="IPR012340">
    <property type="entry name" value="NA-bd_OB-fold"/>
</dbReference>
<dbReference type="GO" id="GO:0004815">
    <property type="term" value="F:aspartate-tRNA ligase activity"/>
    <property type="evidence" value="ECO:0007669"/>
    <property type="project" value="UniProtKB-UniRule"/>
</dbReference>
<keyword evidence="2 8" id="KW-0963">Cytoplasm</keyword>
<dbReference type="NCBIfam" id="TIGR00459">
    <property type="entry name" value="aspS_bact"/>
    <property type="match status" value="1"/>
</dbReference>
<dbReference type="CDD" id="cd00777">
    <property type="entry name" value="AspRS_core"/>
    <property type="match status" value="1"/>
</dbReference>
<dbReference type="GO" id="GO:0003676">
    <property type="term" value="F:nucleic acid binding"/>
    <property type="evidence" value="ECO:0007669"/>
    <property type="project" value="InterPro"/>
</dbReference>
<comment type="subcellular location">
    <subcellularLocation>
        <location evidence="8">Cytoplasm</location>
    </subcellularLocation>
</comment>
<sequence>MRTKYCGNVKIQDVNKIIKLCGWVHKIRNFGQFIFIDMRDSTGLIQVIFECKNYIAFKIATTLRNEFCIQIFGCVRKREEKNINSKINTGNIEILASHLNILNTSKALPLDYINLHNYDDARLKYRYLDLRRLDILENLKIRNNVNYLIRTFMTKKNFLDIETPILTKSTPEGARDYVVPSRNYHGKFYALPQSPQLFKQLLMISGIDKYYQITKCFRDEDLRSDRQPEFTQIDIEMSFVDSYQIRNLTEKLIKHIWLKTLNIKLNKFPVMSFQDAIKKYGTDKPDLRNPMEIIDVLNIFKNKKSQLFFNLNCQKNNRIALLCVSEKLKISRKIINNYIEYIRKNHSSKLFYIKIKKTYDEDQSISSSITKILNKKIFEQLIKKSKAKNGDILFLMADEENIVNKALGLLRIKIGNDFNIVKKSQWNPVWIKNFPMFEKDSQGNYSSSHHPFTAVKKHHVNKLKNEPHFAISDSYDLIINGYEIGGGSVRIHDANMQRKIFDILGMEKHIQKNKFSFFLEALEYGAPPHAGIALGLDRIVMMLTNSKNIRDVIAFPKTTSATCLMTESPSKLDKSTLQELGIKLNIKQKYKDF</sequence>
<proteinExistence type="inferred from homology"/>
<feature type="binding site" evidence="8">
    <location>
        <position position="172"/>
    </location>
    <ligand>
        <name>L-aspartate</name>
        <dbReference type="ChEBI" id="CHEBI:29991"/>
    </ligand>
</feature>
<feature type="binding site" evidence="8">
    <location>
        <position position="227"/>
    </location>
    <ligand>
        <name>ATP</name>
        <dbReference type="ChEBI" id="CHEBI:30616"/>
    </ligand>
</feature>
<dbReference type="Gene3D" id="3.30.1360.30">
    <property type="entry name" value="GAD-like domain"/>
    <property type="match status" value="1"/>
</dbReference>
<dbReference type="InterPro" id="IPR047090">
    <property type="entry name" value="AspRS_core"/>
</dbReference>
<dbReference type="InterPro" id="IPR006195">
    <property type="entry name" value="aa-tRNA-synth_II"/>
</dbReference>
<dbReference type="Pfam" id="PF02938">
    <property type="entry name" value="GAD"/>
    <property type="match status" value="1"/>
</dbReference>
<feature type="binding site" evidence="8">
    <location>
        <position position="218"/>
    </location>
    <ligand>
        <name>L-aspartate</name>
        <dbReference type="ChEBI" id="CHEBI:29991"/>
    </ligand>
</feature>
<feature type="binding site" evidence="8">
    <location>
        <position position="483"/>
    </location>
    <ligand>
        <name>ATP</name>
        <dbReference type="ChEBI" id="CHEBI:30616"/>
    </ligand>
</feature>
<keyword evidence="6 8" id="KW-0648">Protein biosynthesis</keyword>
<dbReference type="CDD" id="cd04317">
    <property type="entry name" value="EcAspRS_like_N"/>
    <property type="match status" value="1"/>
</dbReference>
<comment type="function">
    <text evidence="8">Catalyzes the attachment of L-aspartate to tRNA(Asp) in a two-step reaction: L-aspartate is first activated by ATP to form Asp-AMP and then transferred to the acceptor end of tRNA(Asp).</text>
</comment>
<gene>
    <name evidence="8 10" type="primary">aspS</name>
    <name evidence="10" type="ORF">D9V69_01570</name>
</gene>
<evidence type="ECO:0000313" key="10">
    <source>
        <dbReference type="EMBL" id="QCI21615.1"/>
    </source>
</evidence>
<dbReference type="Proteomes" id="UP000298773">
    <property type="component" value="Chromosome"/>
</dbReference>
<dbReference type="SUPFAM" id="SSF55681">
    <property type="entry name" value="Class II aaRS and biotin synthetases"/>
    <property type="match status" value="1"/>
</dbReference>
<dbReference type="Gene3D" id="2.40.50.140">
    <property type="entry name" value="Nucleic acid-binding proteins"/>
    <property type="match status" value="1"/>
</dbReference>
<keyword evidence="5 8" id="KW-0067">ATP-binding</keyword>
<dbReference type="GO" id="GO:0005524">
    <property type="term" value="F:ATP binding"/>
    <property type="evidence" value="ECO:0007669"/>
    <property type="project" value="UniProtKB-UniRule"/>
</dbReference>
<keyword evidence="4 8" id="KW-0547">Nucleotide-binding</keyword>
<comment type="catalytic activity">
    <reaction evidence="8">
        <text>tRNA(Asp) + L-aspartate + ATP = L-aspartyl-tRNA(Asp) + AMP + diphosphate</text>
        <dbReference type="Rhea" id="RHEA:19649"/>
        <dbReference type="Rhea" id="RHEA-COMP:9660"/>
        <dbReference type="Rhea" id="RHEA-COMP:9678"/>
        <dbReference type="ChEBI" id="CHEBI:29991"/>
        <dbReference type="ChEBI" id="CHEBI:30616"/>
        <dbReference type="ChEBI" id="CHEBI:33019"/>
        <dbReference type="ChEBI" id="CHEBI:78442"/>
        <dbReference type="ChEBI" id="CHEBI:78516"/>
        <dbReference type="ChEBI" id="CHEBI:456215"/>
        <dbReference type="EC" id="6.1.1.12"/>
    </reaction>
</comment>
<evidence type="ECO:0000256" key="7">
    <source>
        <dbReference type="ARBA" id="ARBA00023146"/>
    </source>
</evidence>
<dbReference type="SUPFAM" id="SSF55261">
    <property type="entry name" value="GAD domain-like"/>
    <property type="match status" value="1"/>
</dbReference>
<dbReference type="PRINTS" id="PR01042">
    <property type="entry name" value="TRNASYNTHASP"/>
</dbReference>
<dbReference type="InterPro" id="IPR045864">
    <property type="entry name" value="aa-tRNA-synth_II/BPL/LPL"/>
</dbReference>
<evidence type="ECO:0000256" key="3">
    <source>
        <dbReference type="ARBA" id="ARBA00022598"/>
    </source>
</evidence>
<keyword evidence="3 8" id="KW-0436">Ligase</keyword>
<dbReference type="PANTHER" id="PTHR22594:SF5">
    <property type="entry name" value="ASPARTATE--TRNA LIGASE, MITOCHONDRIAL"/>
    <property type="match status" value="1"/>
</dbReference>
<dbReference type="GO" id="GO:0005737">
    <property type="term" value="C:cytoplasm"/>
    <property type="evidence" value="ECO:0007669"/>
    <property type="project" value="UniProtKB-SubCell"/>
</dbReference>
<dbReference type="Pfam" id="PF01336">
    <property type="entry name" value="tRNA_anti-codon"/>
    <property type="match status" value="1"/>
</dbReference>
<dbReference type="EC" id="6.1.1.12" evidence="8"/>
<feature type="region of interest" description="Aspartate" evidence="8">
    <location>
        <begin position="196"/>
        <end position="199"/>
    </location>
</feature>
<dbReference type="PROSITE" id="PS50862">
    <property type="entry name" value="AA_TRNA_LIGASE_II"/>
    <property type="match status" value="1"/>
</dbReference>
<accession>A0A4D6YAZ7</accession>
<dbReference type="RefSeq" id="WP_158356585.1">
    <property type="nucleotide sequence ID" value="NZ_CP034873.1"/>
</dbReference>
<feature type="binding site" evidence="8">
    <location>
        <begin position="218"/>
        <end position="220"/>
    </location>
    <ligand>
        <name>ATP</name>
        <dbReference type="ChEBI" id="CHEBI:30616"/>
    </ligand>
</feature>
<dbReference type="SUPFAM" id="SSF50249">
    <property type="entry name" value="Nucleic acid-binding proteins"/>
    <property type="match status" value="1"/>
</dbReference>
<evidence type="ECO:0000256" key="8">
    <source>
        <dbReference type="HAMAP-Rule" id="MF_00044"/>
    </source>
</evidence>
<feature type="binding site" evidence="8">
    <location>
        <begin position="535"/>
        <end position="538"/>
    </location>
    <ligand>
        <name>ATP</name>
        <dbReference type="ChEBI" id="CHEBI:30616"/>
    </ligand>
</feature>
<dbReference type="InterPro" id="IPR002312">
    <property type="entry name" value="Asp/Asn-tRNA-synth_IIb"/>
</dbReference>
<dbReference type="NCBIfam" id="NF001750">
    <property type="entry name" value="PRK00476.1"/>
    <property type="match status" value="1"/>
</dbReference>
<feature type="domain" description="Aminoacyl-transfer RNA synthetases class-II family profile" evidence="9">
    <location>
        <begin position="139"/>
        <end position="556"/>
    </location>
</feature>
<evidence type="ECO:0000256" key="4">
    <source>
        <dbReference type="ARBA" id="ARBA00022741"/>
    </source>
</evidence>
<evidence type="ECO:0000256" key="6">
    <source>
        <dbReference type="ARBA" id="ARBA00022917"/>
    </source>
</evidence>
<keyword evidence="7 8" id="KW-0030">Aminoacyl-tRNA synthetase</keyword>
<dbReference type="InterPro" id="IPR004115">
    <property type="entry name" value="GAD-like_sf"/>
</dbReference>
<dbReference type="InterPro" id="IPR029351">
    <property type="entry name" value="GAD_dom"/>
</dbReference>
<comment type="similarity">
    <text evidence="1 8">Belongs to the class-II aminoacyl-tRNA synthetase family. Type 1 subfamily.</text>
</comment>
<evidence type="ECO:0000256" key="1">
    <source>
        <dbReference type="ARBA" id="ARBA00006303"/>
    </source>
</evidence>
<reference evidence="10 11" key="1">
    <citation type="submission" date="2018-12" db="EMBL/GenBank/DDBJ databases">
        <authorList>
            <person name="Chong R.A."/>
        </authorList>
    </citation>
    <scope>NUCLEOTIDE SEQUENCE [LARGE SCALE GENOMIC DNA]</scope>
    <source>
        <strain evidence="10 11">Hta</strain>
    </source>
</reference>
<dbReference type="InterPro" id="IPR004364">
    <property type="entry name" value="Aa-tRNA-synt_II"/>
</dbReference>
<dbReference type="InterPro" id="IPR004524">
    <property type="entry name" value="Asp-tRNA-ligase_1"/>
</dbReference>
<dbReference type="InterPro" id="IPR004365">
    <property type="entry name" value="NA-bd_OB_tRNA"/>
</dbReference>
<name>A0A4D6YAZ7_9GAMM</name>
<feature type="binding site" evidence="8">
    <location>
        <position position="490"/>
    </location>
    <ligand>
        <name>L-aspartate</name>
        <dbReference type="ChEBI" id="CHEBI:29991"/>
    </ligand>
</feature>
<evidence type="ECO:0000313" key="11">
    <source>
        <dbReference type="Proteomes" id="UP000298773"/>
    </source>
</evidence>
<dbReference type="GO" id="GO:0006422">
    <property type="term" value="P:aspartyl-tRNA aminoacylation"/>
    <property type="evidence" value="ECO:0007669"/>
    <property type="project" value="UniProtKB-UniRule"/>
</dbReference>
<evidence type="ECO:0000259" key="9">
    <source>
        <dbReference type="PROSITE" id="PS50862"/>
    </source>
</evidence>
<protein>
    <recommendedName>
        <fullName evidence="8">Aspartate--tRNA ligase</fullName>
        <ecNumber evidence="8">6.1.1.12</ecNumber>
    </recommendedName>
    <alternativeName>
        <fullName evidence="8">Aspartyl-tRNA synthetase</fullName>
        <shortName evidence="8">AspRS</shortName>
    </alternativeName>
</protein>
<dbReference type="Gene3D" id="3.30.930.10">
    <property type="entry name" value="Bira Bifunctional Protein, Domain 2"/>
    <property type="match status" value="1"/>
</dbReference>
<dbReference type="InterPro" id="IPR047089">
    <property type="entry name" value="Asp-tRNA-ligase_1_N"/>
</dbReference>
<dbReference type="HAMAP" id="MF_00044">
    <property type="entry name" value="Asp_tRNA_synth_type1"/>
    <property type="match status" value="1"/>
</dbReference>
<comment type="subunit">
    <text evidence="8">Homodimer.</text>
</comment>
<dbReference type="EMBL" id="CP034873">
    <property type="protein sequence ID" value="QCI21615.1"/>
    <property type="molecule type" value="Genomic_DNA"/>
</dbReference>
<evidence type="ECO:0000256" key="2">
    <source>
        <dbReference type="ARBA" id="ARBA00022490"/>
    </source>
</evidence>
<dbReference type="AlphaFoldDB" id="A0A4D6YAZ7"/>
<dbReference type="OrthoDB" id="9762036at2"/>
<comment type="caution">
    <text evidence="8">Lacks conserved residue(s) required for the propagation of feature annotation.</text>
</comment>
<reference evidence="10 11" key="2">
    <citation type="submission" date="2019-05" db="EMBL/GenBank/DDBJ databases">
        <title>Genome evolution of the obligate endosymbiont Buchnera aphidicola.</title>
        <authorList>
            <person name="Moran N.A."/>
        </authorList>
    </citation>
    <scope>NUCLEOTIDE SEQUENCE [LARGE SCALE GENOMIC DNA]</scope>
    <source>
        <strain evidence="10 11">Hta</strain>
    </source>
</reference>